<name>A0AAU1ZZE6_9ACTN</name>
<evidence type="ECO:0000313" key="2">
    <source>
        <dbReference type="EMBL" id="WTT17818.1"/>
    </source>
</evidence>
<sequence>MSDQQPDRASGGVPHTYRLRMAWRWVPGMPPGLRRRKGFLNALQTLATLADVEGRSRFQDNGQPIRITQLAKAMGSAEKDCRRFLAAAIAAGVLTTEQAPRRGRVTVYVLVVALSPRWDAALAVLTAGGADTEEDTAAVSELGGTSLAVRTAAGDDTTARGRFGGSSPELGEARQHPSSGDVPPNPTPAVQDRVRVTGTRCGSGDGYPIGSGDGSPNNPGVPTDTPHEMAGEVPQLRPARGQNDSHERAGDEPDTSAARSLRFVTGAQSGARTGRPRASVPDGQMPLLMPVPESQECPADPGPGDRPIGAPRDGWRRLVARERPDDTAAVFRDRWKGEHARYLPDPTGT</sequence>
<feature type="compositionally biased region" description="Gly residues" evidence="1">
    <location>
        <begin position="201"/>
        <end position="213"/>
    </location>
</feature>
<gene>
    <name evidence="2" type="ORF">OHA22_20860</name>
</gene>
<reference evidence="2" key="1">
    <citation type="submission" date="2022-10" db="EMBL/GenBank/DDBJ databases">
        <title>The complete genomes of actinobacterial strains from the NBC collection.</title>
        <authorList>
            <person name="Joergensen T.S."/>
            <person name="Alvarez Arevalo M."/>
            <person name="Sterndorff E.B."/>
            <person name="Faurdal D."/>
            <person name="Vuksanovic O."/>
            <person name="Mourched A.-S."/>
            <person name="Charusanti P."/>
            <person name="Shaw S."/>
            <person name="Blin K."/>
            <person name="Weber T."/>
        </authorList>
    </citation>
    <scope>NUCLEOTIDE SEQUENCE</scope>
    <source>
        <strain evidence="2">NBC_00093</strain>
    </source>
</reference>
<evidence type="ECO:0000256" key="1">
    <source>
        <dbReference type="SAM" id="MobiDB-lite"/>
    </source>
</evidence>
<protein>
    <recommendedName>
        <fullName evidence="3">Helix-turn-helix domain-containing protein</fullName>
    </recommendedName>
</protein>
<proteinExistence type="predicted"/>
<dbReference type="AlphaFoldDB" id="A0AAU1ZZE6"/>
<accession>A0AAU1ZZE6</accession>
<organism evidence="2">
    <name type="scientific">Streptomyces sp. NBC_00093</name>
    <dbReference type="NCBI Taxonomy" id="2975649"/>
    <lineage>
        <taxon>Bacteria</taxon>
        <taxon>Bacillati</taxon>
        <taxon>Actinomycetota</taxon>
        <taxon>Actinomycetes</taxon>
        <taxon>Kitasatosporales</taxon>
        <taxon>Streptomycetaceae</taxon>
        <taxon>Streptomyces</taxon>
    </lineage>
</organism>
<dbReference type="EMBL" id="CP108222">
    <property type="protein sequence ID" value="WTT17818.1"/>
    <property type="molecule type" value="Genomic_DNA"/>
</dbReference>
<feature type="region of interest" description="Disordered" evidence="1">
    <location>
        <begin position="149"/>
        <end position="312"/>
    </location>
</feature>
<evidence type="ECO:0008006" key="3">
    <source>
        <dbReference type="Google" id="ProtNLM"/>
    </source>
</evidence>